<protein>
    <submittedName>
        <fullName evidence="10">Acyl-ACP thioesterase</fullName>
    </submittedName>
</protein>
<organism evidence="10 11">
    <name type="scientific">Maledivibacter halophilus</name>
    <dbReference type="NCBI Taxonomy" id="36842"/>
    <lineage>
        <taxon>Bacteria</taxon>
        <taxon>Bacillati</taxon>
        <taxon>Bacillota</taxon>
        <taxon>Clostridia</taxon>
        <taxon>Peptostreptococcales</taxon>
        <taxon>Caminicellaceae</taxon>
        <taxon>Maledivibacter</taxon>
    </lineage>
</organism>
<dbReference type="PANTHER" id="PTHR31727:SF6">
    <property type="entry name" value="OLEOYL-ACYL CARRIER PROTEIN THIOESTERASE 1, CHLOROPLASTIC"/>
    <property type="match status" value="1"/>
</dbReference>
<reference evidence="10 11" key="1">
    <citation type="submission" date="2017-02" db="EMBL/GenBank/DDBJ databases">
        <authorList>
            <person name="Peterson S.W."/>
        </authorList>
    </citation>
    <scope>NUCLEOTIDE SEQUENCE [LARGE SCALE GENOMIC DNA]</scope>
    <source>
        <strain evidence="10 11">M1</strain>
    </source>
</reference>
<dbReference type="Proteomes" id="UP000190285">
    <property type="component" value="Unassembled WGS sequence"/>
</dbReference>
<dbReference type="InterPro" id="IPR049427">
    <property type="entry name" value="Acyl-ACP_TE_C"/>
</dbReference>
<dbReference type="AlphaFoldDB" id="A0A1T5LZG4"/>
<evidence type="ECO:0000313" key="11">
    <source>
        <dbReference type="Proteomes" id="UP000190285"/>
    </source>
</evidence>
<dbReference type="InterPro" id="IPR029069">
    <property type="entry name" value="HotDog_dom_sf"/>
</dbReference>
<evidence type="ECO:0000256" key="7">
    <source>
        <dbReference type="ARBA" id="ARBA00023160"/>
    </source>
</evidence>
<evidence type="ECO:0000256" key="6">
    <source>
        <dbReference type="ARBA" id="ARBA00023098"/>
    </source>
</evidence>
<keyword evidence="2" id="KW-0444">Lipid biosynthesis</keyword>
<proteinExistence type="inferred from homology"/>
<keyword evidence="7" id="KW-0275">Fatty acid biosynthesis</keyword>
<dbReference type="PANTHER" id="PTHR31727">
    <property type="entry name" value="OLEOYL-ACYL CARRIER PROTEIN THIOESTERASE 1, CHLOROPLASTIC"/>
    <property type="match status" value="1"/>
</dbReference>
<dbReference type="Gene3D" id="3.10.129.10">
    <property type="entry name" value="Hotdog Thioesterase"/>
    <property type="match status" value="2"/>
</dbReference>
<dbReference type="GO" id="GO:0016297">
    <property type="term" value="F:fatty acyl-[ACP] hydrolase activity"/>
    <property type="evidence" value="ECO:0007669"/>
    <property type="project" value="InterPro"/>
</dbReference>
<sequence>MSIVWEETFKIHTYDVDFKNQVKISSIFNYMQESATNHANHLKIGYDNLSKEDLFWVLSRVKIEIINLPKLGDKIRVETWPKRIDKLFVLRDFKFYNSENKIIAKATTAWLIIDSKKMRPKRPKLYIEKLHHFKNEHSLYEVPDKISWTDKTQFLFEKRVSYSDIDINQHMNNVKYVELIMDSFPQDIFKEKEIKEMQINFISECKFEDIIHIFRGVFENNINSFYIEGINNHSDKKVFQSYIQWN</sequence>
<comment type="similarity">
    <text evidence="1">Belongs to the acyl-ACP thioesterase family.</text>
</comment>
<evidence type="ECO:0000256" key="5">
    <source>
        <dbReference type="ARBA" id="ARBA00022946"/>
    </source>
</evidence>
<dbReference type="STRING" id="36842.SAMN02194393_03601"/>
<dbReference type="CDD" id="cd00586">
    <property type="entry name" value="4HBT"/>
    <property type="match status" value="1"/>
</dbReference>
<evidence type="ECO:0000313" key="10">
    <source>
        <dbReference type="EMBL" id="SKC81377.1"/>
    </source>
</evidence>
<dbReference type="GO" id="GO:0000036">
    <property type="term" value="F:acyl carrier activity"/>
    <property type="evidence" value="ECO:0007669"/>
    <property type="project" value="TreeGrafter"/>
</dbReference>
<feature type="domain" description="Acyl-ACP thioesterase-like C-terminal" evidence="9">
    <location>
        <begin position="157"/>
        <end position="245"/>
    </location>
</feature>
<dbReference type="InterPro" id="IPR002864">
    <property type="entry name" value="Acyl-ACP_thioesterase_NHD"/>
</dbReference>
<dbReference type="Pfam" id="PF20791">
    <property type="entry name" value="Acyl-ACP_TE_C"/>
    <property type="match status" value="1"/>
</dbReference>
<evidence type="ECO:0000256" key="2">
    <source>
        <dbReference type="ARBA" id="ARBA00022516"/>
    </source>
</evidence>
<evidence type="ECO:0000259" key="8">
    <source>
        <dbReference type="Pfam" id="PF01643"/>
    </source>
</evidence>
<keyword evidence="5" id="KW-0809">Transit peptide</keyword>
<evidence type="ECO:0000259" key="9">
    <source>
        <dbReference type="Pfam" id="PF20791"/>
    </source>
</evidence>
<name>A0A1T5LZG4_9FIRM</name>
<keyword evidence="4" id="KW-0276">Fatty acid metabolism</keyword>
<keyword evidence="6" id="KW-0443">Lipid metabolism</keyword>
<accession>A0A1T5LZG4</accession>
<evidence type="ECO:0000256" key="3">
    <source>
        <dbReference type="ARBA" id="ARBA00022801"/>
    </source>
</evidence>
<evidence type="ECO:0000256" key="1">
    <source>
        <dbReference type="ARBA" id="ARBA00006500"/>
    </source>
</evidence>
<gene>
    <name evidence="10" type="ORF">SAMN02194393_03601</name>
</gene>
<dbReference type="SUPFAM" id="SSF54637">
    <property type="entry name" value="Thioesterase/thiol ester dehydrase-isomerase"/>
    <property type="match status" value="2"/>
</dbReference>
<keyword evidence="11" id="KW-1185">Reference proteome</keyword>
<dbReference type="InterPro" id="IPR045023">
    <property type="entry name" value="FATA/B"/>
</dbReference>
<dbReference type="OrthoDB" id="9801517at2"/>
<dbReference type="Pfam" id="PF01643">
    <property type="entry name" value="Acyl-ACP_TE"/>
    <property type="match status" value="1"/>
</dbReference>
<dbReference type="RefSeq" id="WP_079493445.1">
    <property type="nucleotide sequence ID" value="NZ_FUZT01000009.1"/>
</dbReference>
<evidence type="ECO:0000256" key="4">
    <source>
        <dbReference type="ARBA" id="ARBA00022832"/>
    </source>
</evidence>
<feature type="domain" description="Acyl-ACP thioesterase N-terminal hotdog" evidence="8">
    <location>
        <begin position="4"/>
        <end position="122"/>
    </location>
</feature>
<dbReference type="EMBL" id="FUZT01000009">
    <property type="protein sequence ID" value="SKC81377.1"/>
    <property type="molecule type" value="Genomic_DNA"/>
</dbReference>
<keyword evidence="3" id="KW-0378">Hydrolase</keyword>